<evidence type="ECO:0000256" key="2">
    <source>
        <dbReference type="ARBA" id="ARBA00022448"/>
    </source>
</evidence>
<dbReference type="CDD" id="cd03684">
    <property type="entry name" value="ClC_3_like"/>
    <property type="match status" value="1"/>
</dbReference>
<feature type="transmembrane region" description="Helical" evidence="9">
    <location>
        <begin position="418"/>
        <end position="436"/>
    </location>
</feature>
<name>A0A1U7LML9_NEOID</name>
<comment type="caution">
    <text evidence="11">The sequence shown here is derived from an EMBL/GenBank/DDBJ whole genome shotgun (WGS) entry which is preliminary data.</text>
</comment>
<dbReference type="GO" id="GO:0005886">
    <property type="term" value="C:plasma membrane"/>
    <property type="evidence" value="ECO:0007669"/>
    <property type="project" value="TreeGrafter"/>
</dbReference>
<evidence type="ECO:0000256" key="1">
    <source>
        <dbReference type="ARBA" id="ARBA00004141"/>
    </source>
</evidence>
<evidence type="ECO:0000313" key="11">
    <source>
        <dbReference type="EMBL" id="OLL23904.1"/>
    </source>
</evidence>
<evidence type="ECO:0000256" key="9">
    <source>
        <dbReference type="RuleBase" id="RU361221"/>
    </source>
</evidence>
<feature type="transmembrane region" description="Helical" evidence="9">
    <location>
        <begin position="540"/>
        <end position="563"/>
    </location>
</feature>
<dbReference type="PANTHER" id="PTHR45711:SF3">
    <property type="entry name" value="CLC CHANNEL"/>
    <property type="match status" value="1"/>
</dbReference>
<keyword evidence="3 9" id="KW-0812">Transmembrane</keyword>
<dbReference type="Pfam" id="PF00654">
    <property type="entry name" value="Voltage_CLC"/>
    <property type="match status" value="1"/>
</dbReference>
<protein>
    <recommendedName>
        <fullName evidence="9">Chloride channel protein</fullName>
    </recommendedName>
</protein>
<organism evidence="11 12">
    <name type="scientific">Neolecta irregularis (strain DAH-3)</name>
    <dbReference type="NCBI Taxonomy" id="1198029"/>
    <lineage>
        <taxon>Eukaryota</taxon>
        <taxon>Fungi</taxon>
        <taxon>Dikarya</taxon>
        <taxon>Ascomycota</taxon>
        <taxon>Taphrinomycotina</taxon>
        <taxon>Neolectales</taxon>
        <taxon>Neolectaceae</taxon>
        <taxon>Neolecta</taxon>
    </lineage>
</organism>
<feature type="transmembrane region" description="Helical" evidence="9">
    <location>
        <begin position="222"/>
        <end position="241"/>
    </location>
</feature>
<comment type="subcellular location">
    <subcellularLocation>
        <location evidence="1 9">Membrane</location>
        <topology evidence="1 9">Multi-pass membrane protein</topology>
    </subcellularLocation>
</comment>
<accession>A0A1U7LML9</accession>
<dbReference type="EMBL" id="LXFE01001113">
    <property type="protein sequence ID" value="OLL23904.1"/>
    <property type="molecule type" value="Genomic_DNA"/>
</dbReference>
<evidence type="ECO:0000313" key="12">
    <source>
        <dbReference type="Proteomes" id="UP000186594"/>
    </source>
</evidence>
<sequence>MTNAKRLHSLRRAFSMDDGSVSENSRLIASRNDNNHGYQSVPITPKTIARFRSADDASDRLPIGDGRRARLNWRSSDVFTNRDAQYDADANNLFGSGIGERVWYDNYTTIDWLHDSVKDAQRRKKVHSIKGIRGKAIEALDALQGWLIVGIIGVCTAVIAYCVNIFESRLFDWKEGYCTTYWLWDYSFCCRDVDLEDTCPTWKTWSEVFRHTSVDSQNIDHLVWTVVAVILATVSCLLTLTTKSVPPNTNQNDNLPKKVTYLAAGSGIPEVKVILSGFVLRGSLGLRTLIVKAIGLTLSVASGLSLGKEGPFVHIACCVGNVLCRLWTKYGNNEGKRREILSASSAAGVAVAFAAPIGGVLFSLEEVSHFFPPKTMWRSYFCAIIAVITLKMLNPNGTGKIVVFEVSYHDHEWKNPEIVIFLLLGMLGGVYGALFCKLNMMWSKSFRTLNFIKKNPLLEVLGVVLLTAIVTFRNPYTRLSGPELVGELFSECSNDVGGHGFCGWEPSVIPGLTGSLFIALAIKIILTIITFGIKVPAGIFIPTLAVGAIAGRIAGLLVQYAFFNNPQSSAFSACHGSSPIECIVPGTYALVGKLFMIQSRLHLSLAVIMFELTGSLNYVTPLMIAILVSKWTADAIEPNGIYNLCIDLQEFPYLETKTTRDFEGQLSHILARSPLAQISTLDVSHSWSLRADLIREKLNLVHDKGYNDGGFPIVRDGLLVGYIAISELEHALDIMVAGHPHFPISELMCQFGPFDDKVIENSSIESFLINQETTDFRQYVDQSPISLSKNAPIALVFEMFVKLGLRYLCVTENSEFFGVVHKKAFLAYLKKEKEKGP</sequence>
<evidence type="ECO:0000256" key="4">
    <source>
        <dbReference type="ARBA" id="ARBA00022989"/>
    </source>
</evidence>
<evidence type="ECO:0000256" key="7">
    <source>
        <dbReference type="ARBA" id="ARBA00023214"/>
    </source>
</evidence>
<feature type="transmembrane region" description="Helical" evidence="9">
    <location>
        <begin position="145"/>
        <end position="166"/>
    </location>
</feature>
<comment type="similarity">
    <text evidence="9">Belongs to the chloride channel (TC 2.A.49) family.</text>
</comment>
<dbReference type="GO" id="GO:0005247">
    <property type="term" value="F:voltage-gated chloride channel activity"/>
    <property type="evidence" value="ECO:0007669"/>
    <property type="project" value="TreeGrafter"/>
</dbReference>
<dbReference type="InterPro" id="IPR001807">
    <property type="entry name" value="ClC"/>
</dbReference>
<keyword evidence="2 9" id="KW-0813">Transport</keyword>
<proteinExistence type="inferred from homology"/>
<dbReference type="SUPFAM" id="SSF54631">
    <property type="entry name" value="CBS-domain pair"/>
    <property type="match status" value="1"/>
</dbReference>
<dbReference type="PANTHER" id="PTHR45711">
    <property type="entry name" value="CHLORIDE CHANNEL PROTEIN"/>
    <property type="match status" value="1"/>
</dbReference>
<dbReference type="Gene3D" id="1.10.3080.10">
    <property type="entry name" value="Clc chloride channel"/>
    <property type="match status" value="1"/>
</dbReference>
<feature type="transmembrane region" description="Helical" evidence="9">
    <location>
        <begin position="340"/>
        <end position="364"/>
    </location>
</feature>
<keyword evidence="8" id="KW-0129">CBS domain</keyword>
<dbReference type="SUPFAM" id="SSF81340">
    <property type="entry name" value="Clc chloride channel"/>
    <property type="match status" value="1"/>
</dbReference>
<dbReference type="OMA" id="TDWVHDT"/>
<keyword evidence="4 9" id="KW-1133">Transmembrane helix</keyword>
<keyword evidence="12" id="KW-1185">Reference proteome</keyword>
<comment type="caution">
    <text evidence="9">Lacks conserved residue(s) required for the propagation of feature annotation.</text>
</comment>
<keyword evidence="6 9" id="KW-0472">Membrane</keyword>
<dbReference type="InterPro" id="IPR000644">
    <property type="entry name" value="CBS_dom"/>
</dbReference>
<evidence type="ECO:0000259" key="10">
    <source>
        <dbReference type="PROSITE" id="PS51371"/>
    </source>
</evidence>
<dbReference type="AlphaFoldDB" id="A0A1U7LML9"/>
<evidence type="ECO:0000256" key="3">
    <source>
        <dbReference type="ARBA" id="ARBA00022692"/>
    </source>
</evidence>
<dbReference type="GO" id="GO:0005769">
    <property type="term" value="C:early endosome"/>
    <property type="evidence" value="ECO:0007669"/>
    <property type="project" value="TreeGrafter"/>
</dbReference>
<evidence type="ECO:0000256" key="5">
    <source>
        <dbReference type="ARBA" id="ARBA00023065"/>
    </source>
</evidence>
<dbReference type="OrthoDB" id="44789at2759"/>
<keyword evidence="5 9" id="KW-0406">Ion transport</keyword>
<reference evidence="11 12" key="1">
    <citation type="submission" date="2016-04" db="EMBL/GenBank/DDBJ databases">
        <title>Evolutionary innovation and constraint leading to complex multicellularity in the Ascomycota.</title>
        <authorList>
            <person name="Cisse O."/>
            <person name="Nguyen A."/>
            <person name="Hewitt D.A."/>
            <person name="Jedd G."/>
            <person name="Stajich J.E."/>
        </authorList>
    </citation>
    <scope>NUCLEOTIDE SEQUENCE [LARGE SCALE GENOMIC DNA]</scope>
    <source>
        <strain evidence="11 12">DAH-3</strain>
    </source>
</reference>
<evidence type="ECO:0000256" key="8">
    <source>
        <dbReference type="PROSITE-ProRule" id="PRU00703"/>
    </source>
</evidence>
<feature type="transmembrane region" description="Helical" evidence="9">
    <location>
        <begin position="514"/>
        <end position="533"/>
    </location>
</feature>
<dbReference type="PROSITE" id="PS51371">
    <property type="entry name" value="CBS"/>
    <property type="match status" value="1"/>
</dbReference>
<dbReference type="GO" id="GO:0005794">
    <property type="term" value="C:Golgi apparatus"/>
    <property type="evidence" value="ECO:0007669"/>
    <property type="project" value="TreeGrafter"/>
</dbReference>
<evidence type="ECO:0000256" key="6">
    <source>
        <dbReference type="ARBA" id="ARBA00023136"/>
    </source>
</evidence>
<feature type="domain" description="CBS" evidence="10">
    <location>
        <begin position="780"/>
        <end position="835"/>
    </location>
</feature>
<dbReference type="InterPro" id="IPR046342">
    <property type="entry name" value="CBS_dom_sf"/>
</dbReference>
<dbReference type="PRINTS" id="PR00762">
    <property type="entry name" value="CLCHANNEL"/>
</dbReference>
<dbReference type="Proteomes" id="UP000186594">
    <property type="component" value="Unassembled WGS sequence"/>
</dbReference>
<dbReference type="InterPro" id="IPR014743">
    <property type="entry name" value="Cl-channel_core"/>
</dbReference>
<keyword evidence="7 9" id="KW-0868">Chloride</keyword>
<gene>
    <name evidence="11" type="ORF">NEOLI_002544</name>
</gene>
<feature type="transmembrane region" description="Helical" evidence="9">
    <location>
        <begin position="457"/>
        <end position="476"/>
    </location>
</feature>